<evidence type="ECO:0000313" key="9">
    <source>
        <dbReference type="Proteomes" id="UP000321424"/>
    </source>
</evidence>
<name>A0A511MJS5_9NOCA</name>
<dbReference type="SMART" id="SM00482">
    <property type="entry name" value="POLAc"/>
    <property type="match status" value="1"/>
</dbReference>
<dbReference type="Gene3D" id="3.30.420.10">
    <property type="entry name" value="Ribonuclease H-like superfamily/Ribonuclease H"/>
    <property type="match status" value="1"/>
</dbReference>
<dbReference type="InterPro" id="IPR043502">
    <property type="entry name" value="DNA/RNA_pol_sf"/>
</dbReference>
<evidence type="ECO:0000256" key="5">
    <source>
        <dbReference type="ARBA" id="ARBA00049244"/>
    </source>
</evidence>
<sequence length="604" mass="67235">MKELSYRLRGEPVYIRIPETDADLTQFSDWIDGHKRHRIGIDTETTGLDIYSAGYRLRTVQFGTGTESWVVTVEKGQKHWHAARLAVARLERVLIHNASFDLQVLEKHLGVPMSDMWPRTTDTQILAHLVDPRGQEEGGTGHKLEQLTRALIDPVTADEVKGLMPRLAKKYKTNKELVWKVPELLDDPEFMLYAGMDPVLARRLWDKLEPKVPHDSVHLISYEHELARVCTEMERTGFLLDTAYTEQFSAKLRTEEDEAAFHALAFFGVENVNSTEQVADALEELGVRIKARTETGKRKVDKDLLEQLAEDDPQIGSVGHLVAAVSEAKRAGKWRTTWIDGFLRGADPAGRVHPSINPLRARTARMSITGIPAQTLPSSNWTVRRCFIADPGQTVVSVDYQAQELRVLAALSRDPTMRRAFADGADLHQMTGDAAGVARPVGKMANFLQVYGGGAGTLSQKAGITFPAARRVIEGFERTYPKVAILAKKLENEAKANGFVTTPVGRRLPVDSGRWYAALNYVIQSTSRDVTGRGLLALDAAGWTPYMRLPMHDEVVASLPIEHAEWGATEIARHMRMDLHGVDIDTDPEVYGPSWGHGYMKAAA</sequence>
<feature type="domain" description="3'-5' exonuclease" evidence="6">
    <location>
        <begin position="18"/>
        <end position="213"/>
    </location>
</feature>
<feature type="domain" description="DNA-directed DNA polymerase family A palm" evidence="7">
    <location>
        <begin position="380"/>
        <end position="563"/>
    </location>
</feature>
<keyword evidence="9" id="KW-1185">Reference proteome</keyword>
<dbReference type="PANTHER" id="PTHR10133">
    <property type="entry name" value="DNA POLYMERASE I"/>
    <property type="match status" value="1"/>
</dbReference>
<comment type="catalytic activity">
    <reaction evidence="5">
        <text>DNA(n) + a 2'-deoxyribonucleoside 5'-triphosphate = DNA(n+1) + diphosphate</text>
        <dbReference type="Rhea" id="RHEA:22508"/>
        <dbReference type="Rhea" id="RHEA-COMP:17339"/>
        <dbReference type="Rhea" id="RHEA-COMP:17340"/>
        <dbReference type="ChEBI" id="CHEBI:33019"/>
        <dbReference type="ChEBI" id="CHEBI:61560"/>
        <dbReference type="ChEBI" id="CHEBI:173112"/>
        <dbReference type="EC" id="2.7.7.7"/>
    </reaction>
</comment>
<dbReference type="OrthoDB" id="5196455at2"/>
<organism evidence="8 9">
    <name type="scientific">Nocardia ninae NBRC 108245</name>
    <dbReference type="NCBI Taxonomy" id="1210091"/>
    <lineage>
        <taxon>Bacteria</taxon>
        <taxon>Bacillati</taxon>
        <taxon>Actinomycetota</taxon>
        <taxon>Actinomycetes</taxon>
        <taxon>Mycobacteriales</taxon>
        <taxon>Nocardiaceae</taxon>
        <taxon>Nocardia</taxon>
    </lineage>
</organism>
<dbReference type="Pfam" id="PF00476">
    <property type="entry name" value="DNA_pol_A"/>
    <property type="match status" value="1"/>
</dbReference>
<dbReference type="InterPro" id="IPR002298">
    <property type="entry name" value="DNA_polymerase_A"/>
</dbReference>
<dbReference type="GO" id="GO:0003887">
    <property type="term" value="F:DNA-directed DNA polymerase activity"/>
    <property type="evidence" value="ECO:0007669"/>
    <property type="project" value="UniProtKB-EC"/>
</dbReference>
<dbReference type="InterPro" id="IPR036397">
    <property type="entry name" value="RNaseH_sf"/>
</dbReference>
<dbReference type="SUPFAM" id="SSF56672">
    <property type="entry name" value="DNA/RNA polymerases"/>
    <property type="match status" value="1"/>
</dbReference>
<comment type="similarity">
    <text evidence="1">Belongs to the DNA polymerase type-A family.</text>
</comment>
<dbReference type="PANTHER" id="PTHR10133:SF27">
    <property type="entry name" value="DNA POLYMERASE NU"/>
    <property type="match status" value="1"/>
</dbReference>
<dbReference type="Gene3D" id="1.20.1060.10">
    <property type="entry name" value="Taq DNA Polymerase, Chain T, domain 4"/>
    <property type="match status" value="1"/>
</dbReference>
<evidence type="ECO:0000313" key="8">
    <source>
        <dbReference type="EMBL" id="GEM40892.1"/>
    </source>
</evidence>
<dbReference type="AlphaFoldDB" id="A0A511MJS5"/>
<dbReference type="InterPro" id="IPR012337">
    <property type="entry name" value="RNaseH-like_sf"/>
</dbReference>
<evidence type="ECO:0000256" key="1">
    <source>
        <dbReference type="ARBA" id="ARBA00007705"/>
    </source>
</evidence>
<dbReference type="SMART" id="SM00474">
    <property type="entry name" value="35EXOc"/>
    <property type="match status" value="1"/>
</dbReference>
<dbReference type="RefSeq" id="WP_147136968.1">
    <property type="nucleotide sequence ID" value="NZ_BJXA01000042.1"/>
</dbReference>
<dbReference type="EMBL" id="BJXA01000042">
    <property type="protein sequence ID" value="GEM40892.1"/>
    <property type="molecule type" value="Genomic_DNA"/>
</dbReference>
<evidence type="ECO:0000256" key="4">
    <source>
        <dbReference type="ARBA" id="ARBA00022705"/>
    </source>
</evidence>
<gene>
    <name evidence="8" type="ORF">NN4_54110</name>
</gene>
<comment type="caution">
    <text evidence="8">The sequence shown here is derived from an EMBL/GenBank/DDBJ whole genome shotgun (WGS) entry which is preliminary data.</text>
</comment>
<evidence type="ECO:0000259" key="6">
    <source>
        <dbReference type="SMART" id="SM00474"/>
    </source>
</evidence>
<accession>A0A511MJS5</accession>
<evidence type="ECO:0000256" key="3">
    <source>
        <dbReference type="ARBA" id="ARBA00020311"/>
    </source>
</evidence>
<dbReference type="Gene3D" id="3.30.70.370">
    <property type="match status" value="1"/>
</dbReference>
<keyword evidence="4" id="KW-0235">DNA replication</keyword>
<evidence type="ECO:0000256" key="2">
    <source>
        <dbReference type="ARBA" id="ARBA00012417"/>
    </source>
</evidence>
<dbReference type="Pfam" id="PF01612">
    <property type="entry name" value="DNA_pol_A_exo1"/>
    <property type="match status" value="1"/>
</dbReference>
<proteinExistence type="inferred from homology"/>
<evidence type="ECO:0000259" key="7">
    <source>
        <dbReference type="SMART" id="SM00482"/>
    </source>
</evidence>
<dbReference type="GO" id="GO:0008408">
    <property type="term" value="F:3'-5' exonuclease activity"/>
    <property type="evidence" value="ECO:0007669"/>
    <property type="project" value="InterPro"/>
</dbReference>
<dbReference type="GO" id="GO:0003677">
    <property type="term" value="F:DNA binding"/>
    <property type="evidence" value="ECO:0007669"/>
    <property type="project" value="InterPro"/>
</dbReference>
<dbReference type="GO" id="GO:0006302">
    <property type="term" value="P:double-strand break repair"/>
    <property type="evidence" value="ECO:0007669"/>
    <property type="project" value="TreeGrafter"/>
</dbReference>
<dbReference type="InterPro" id="IPR001098">
    <property type="entry name" value="DNA-dir_DNA_pol_A_palm_dom"/>
</dbReference>
<reference evidence="8 9" key="1">
    <citation type="submission" date="2019-07" db="EMBL/GenBank/DDBJ databases">
        <title>Whole genome shotgun sequence of Nocardia ninae NBRC 108245.</title>
        <authorList>
            <person name="Hosoyama A."/>
            <person name="Uohara A."/>
            <person name="Ohji S."/>
            <person name="Ichikawa N."/>
        </authorList>
    </citation>
    <scope>NUCLEOTIDE SEQUENCE [LARGE SCALE GENOMIC DNA]</scope>
    <source>
        <strain evidence="8 9">NBRC 108245</strain>
    </source>
</reference>
<dbReference type="Proteomes" id="UP000321424">
    <property type="component" value="Unassembled WGS sequence"/>
</dbReference>
<dbReference type="SUPFAM" id="SSF53098">
    <property type="entry name" value="Ribonuclease H-like"/>
    <property type="match status" value="1"/>
</dbReference>
<dbReference type="InterPro" id="IPR002562">
    <property type="entry name" value="3'-5'_exonuclease_dom"/>
</dbReference>
<dbReference type="EC" id="2.7.7.7" evidence="2"/>
<dbReference type="GO" id="GO:0006261">
    <property type="term" value="P:DNA-templated DNA replication"/>
    <property type="evidence" value="ECO:0007669"/>
    <property type="project" value="InterPro"/>
</dbReference>
<dbReference type="Gene3D" id="1.10.150.20">
    <property type="entry name" value="5' to 3' exonuclease, C-terminal subdomain"/>
    <property type="match status" value="1"/>
</dbReference>
<protein>
    <recommendedName>
        <fullName evidence="3">DNA polymerase I</fullName>
        <ecNumber evidence="2">2.7.7.7</ecNumber>
    </recommendedName>
</protein>